<reference evidence="2 3" key="1">
    <citation type="journal article" date="2024" name="Nat. Commun.">
        <title>Phylogenomics reveals the evolutionary origins of lichenization in chlorophyte algae.</title>
        <authorList>
            <person name="Puginier C."/>
            <person name="Libourel C."/>
            <person name="Otte J."/>
            <person name="Skaloud P."/>
            <person name="Haon M."/>
            <person name="Grisel S."/>
            <person name="Petersen M."/>
            <person name="Berrin J.G."/>
            <person name="Delaux P.M."/>
            <person name="Dal Grande F."/>
            <person name="Keller J."/>
        </authorList>
    </citation>
    <scope>NUCLEOTIDE SEQUENCE [LARGE SCALE GENOMIC DNA]</scope>
    <source>
        <strain evidence="2 3">SAG 2043</strain>
    </source>
</reference>
<proteinExistence type="predicted"/>
<name>A0AAW1P362_9CHLO</name>
<accession>A0AAW1P362</accession>
<evidence type="ECO:0000313" key="2">
    <source>
        <dbReference type="EMBL" id="KAK9804744.1"/>
    </source>
</evidence>
<dbReference type="Proteomes" id="UP001489004">
    <property type="component" value="Unassembled WGS sequence"/>
</dbReference>
<protein>
    <submittedName>
        <fullName evidence="2">Uncharacterized protein</fullName>
    </submittedName>
</protein>
<evidence type="ECO:0000313" key="3">
    <source>
        <dbReference type="Proteomes" id="UP001489004"/>
    </source>
</evidence>
<sequence>MLLLPPHTDQSHEKATQAVQSGGAASRLSSEHSQLLAARAHSQAAAGSPSKQRAAAQAHAEHQAFHSSSQAHQVSHDTRATHRTLGLGSSHLAGCLPADVDSR</sequence>
<dbReference type="AlphaFoldDB" id="A0AAW1P362"/>
<organism evidence="2 3">
    <name type="scientific">[Myrmecia] bisecta</name>
    <dbReference type="NCBI Taxonomy" id="41462"/>
    <lineage>
        <taxon>Eukaryota</taxon>
        <taxon>Viridiplantae</taxon>
        <taxon>Chlorophyta</taxon>
        <taxon>core chlorophytes</taxon>
        <taxon>Trebouxiophyceae</taxon>
        <taxon>Trebouxiales</taxon>
        <taxon>Trebouxiaceae</taxon>
        <taxon>Myrmecia</taxon>
    </lineage>
</organism>
<keyword evidence="3" id="KW-1185">Reference proteome</keyword>
<evidence type="ECO:0000256" key="1">
    <source>
        <dbReference type="SAM" id="MobiDB-lite"/>
    </source>
</evidence>
<feature type="region of interest" description="Disordered" evidence="1">
    <location>
        <begin position="1"/>
        <end position="103"/>
    </location>
</feature>
<feature type="compositionally biased region" description="Low complexity" evidence="1">
    <location>
        <begin position="33"/>
        <end position="58"/>
    </location>
</feature>
<comment type="caution">
    <text evidence="2">The sequence shown here is derived from an EMBL/GenBank/DDBJ whole genome shotgun (WGS) entry which is preliminary data.</text>
</comment>
<dbReference type="EMBL" id="JALJOR010000017">
    <property type="protein sequence ID" value="KAK9804744.1"/>
    <property type="molecule type" value="Genomic_DNA"/>
</dbReference>
<gene>
    <name evidence="2" type="ORF">WJX72_003148</name>
</gene>